<dbReference type="SMART" id="SM01407">
    <property type="entry name" value="NAC"/>
    <property type="match status" value="1"/>
</dbReference>
<dbReference type="InterPro" id="IPR002715">
    <property type="entry name" value="Nas_poly-pep-assoc_cplx_dom"/>
</dbReference>
<dbReference type="EMBL" id="QMWP01000002">
    <property type="protein sequence ID" value="RLG71254.1"/>
    <property type="molecule type" value="Genomic_DNA"/>
</dbReference>
<dbReference type="PROSITE" id="PS51151">
    <property type="entry name" value="NAC_AB"/>
    <property type="match status" value="1"/>
</dbReference>
<evidence type="ECO:0000313" key="7">
    <source>
        <dbReference type="Proteomes" id="UP000278031"/>
    </source>
</evidence>
<comment type="caution">
    <text evidence="6">The sequence shown here is derived from an EMBL/GenBank/DDBJ whole genome shotgun (WGS) entry which is preliminary data.</text>
</comment>
<reference evidence="6 7" key="1">
    <citation type="submission" date="2018-06" db="EMBL/GenBank/DDBJ databases">
        <title>Extensive metabolic versatility and redundancy in microbially diverse, dynamic hydrothermal sediments.</title>
        <authorList>
            <person name="Dombrowski N."/>
            <person name="Teske A."/>
            <person name="Baker B.J."/>
        </authorList>
    </citation>
    <scope>NUCLEOTIDE SEQUENCE [LARGE SCALE GENOMIC DNA]</scope>
    <source>
        <strain evidence="6">B51_G17</strain>
    </source>
</reference>
<feature type="domain" description="NAC-A/B" evidence="5">
    <location>
        <begin position="1"/>
        <end position="66"/>
    </location>
</feature>
<dbReference type="InterPro" id="IPR005231">
    <property type="entry name" value="NAC_arc"/>
</dbReference>
<dbReference type="InterPro" id="IPR009060">
    <property type="entry name" value="UBA-like_sf"/>
</dbReference>
<evidence type="ECO:0000259" key="5">
    <source>
        <dbReference type="PROSITE" id="PS51151"/>
    </source>
</evidence>
<evidence type="ECO:0000256" key="1">
    <source>
        <dbReference type="ARBA" id="ARBA00022448"/>
    </source>
</evidence>
<dbReference type="Pfam" id="PF01849">
    <property type="entry name" value="NAC"/>
    <property type="match status" value="1"/>
</dbReference>
<dbReference type="NCBIfam" id="TIGR00264">
    <property type="entry name" value="archaeal-type nascent polypeptide-associated complex protein"/>
    <property type="match status" value="1"/>
</dbReference>
<dbReference type="Gene3D" id="1.10.8.10">
    <property type="entry name" value="DNA helicase RuvA subunit, C-terminal domain"/>
    <property type="match status" value="1"/>
</dbReference>
<dbReference type="AlphaFoldDB" id="A0A497JI69"/>
<keyword evidence="2" id="KW-0694">RNA-binding</keyword>
<evidence type="ECO:0000313" key="6">
    <source>
        <dbReference type="EMBL" id="RLG71254.1"/>
    </source>
</evidence>
<organism evidence="6 7">
    <name type="scientific">Candidatus Iainarchaeum sp</name>
    <dbReference type="NCBI Taxonomy" id="3101447"/>
    <lineage>
        <taxon>Archaea</taxon>
        <taxon>Candidatus Iainarchaeota</taxon>
        <taxon>Candidatus Iainarchaeia</taxon>
        <taxon>Candidatus Iainarchaeales</taxon>
        <taxon>Candidatus Iainarchaeaceae</taxon>
        <taxon>Candidatus Iainarchaeum</taxon>
    </lineage>
</organism>
<dbReference type="SUPFAM" id="SSF46934">
    <property type="entry name" value="UBA-like"/>
    <property type="match status" value="1"/>
</dbReference>
<evidence type="ECO:0000256" key="2">
    <source>
        <dbReference type="ARBA" id="ARBA00022884"/>
    </source>
</evidence>
<evidence type="ECO:0000256" key="4">
    <source>
        <dbReference type="NCBIfam" id="TIGR00264"/>
    </source>
</evidence>
<sequence length="102" mass="11438">MLNPMQLKALMKNLKTKQINAKKVVFELEDKKLVIENPQIIEMQFGGQTTYQIIGNAKEEADIPEEDIKLLAEKANVSPEEAKKALLKTNGDLAEALSMLKK</sequence>
<dbReference type="CDD" id="cd14359">
    <property type="entry name" value="UBA_AeNAC"/>
    <property type="match status" value="1"/>
</dbReference>
<dbReference type="Gene3D" id="2.20.70.30">
    <property type="entry name" value="Nascent polypeptide-associated complex domain"/>
    <property type="match status" value="1"/>
</dbReference>
<proteinExistence type="predicted"/>
<dbReference type="GO" id="GO:0015031">
    <property type="term" value="P:protein transport"/>
    <property type="evidence" value="ECO:0007669"/>
    <property type="project" value="UniProtKB-KW"/>
</dbReference>
<gene>
    <name evidence="6" type="ORF">DRO04_00130</name>
</gene>
<name>A0A497JI69_9ARCH</name>
<keyword evidence="1" id="KW-0813">Transport</keyword>
<protein>
    <recommendedName>
        <fullName evidence="4">Nascent polypeptide-associated complex protein</fullName>
    </recommendedName>
</protein>
<accession>A0A497JI69</accession>
<evidence type="ECO:0000256" key="3">
    <source>
        <dbReference type="ARBA" id="ARBA00022927"/>
    </source>
</evidence>
<dbReference type="InterPro" id="IPR038187">
    <property type="entry name" value="NAC_A/B_dom_sf"/>
</dbReference>
<dbReference type="Proteomes" id="UP000278031">
    <property type="component" value="Unassembled WGS sequence"/>
</dbReference>
<dbReference type="GO" id="GO:0003723">
    <property type="term" value="F:RNA binding"/>
    <property type="evidence" value="ECO:0007669"/>
    <property type="project" value="UniProtKB-KW"/>
</dbReference>
<keyword evidence="3" id="KW-0653">Protein transport</keyword>